<evidence type="ECO:0000313" key="8">
    <source>
        <dbReference type="Proteomes" id="UP000824189"/>
    </source>
</evidence>
<dbReference type="SUPFAM" id="SSF90123">
    <property type="entry name" value="ABC transporter transmembrane region"/>
    <property type="match status" value="1"/>
</dbReference>
<accession>A0A9D1UPS9</accession>
<dbReference type="Pfam" id="PF00664">
    <property type="entry name" value="ABC_membrane"/>
    <property type="match status" value="1"/>
</dbReference>
<keyword evidence="7" id="KW-0547">Nucleotide-binding</keyword>
<keyword evidence="2 5" id="KW-0812">Transmembrane</keyword>
<dbReference type="Gene3D" id="1.20.1560.10">
    <property type="entry name" value="ABC transporter type 1, transmembrane domain"/>
    <property type="match status" value="1"/>
</dbReference>
<keyword evidence="7" id="KW-0067">ATP-binding</keyword>
<dbReference type="AlphaFoldDB" id="A0A9D1UPS9"/>
<dbReference type="GO" id="GO:0005886">
    <property type="term" value="C:plasma membrane"/>
    <property type="evidence" value="ECO:0007669"/>
    <property type="project" value="UniProtKB-SubCell"/>
</dbReference>
<sequence length="146" mass="15495">MLPVAEVALPIFAGAGLDGHSGALWALAAAAAARFVFQACRRFTSGWLAIRTQHSLRMAMARGVLDSPTSYGQGTGQVVSRSIADLNQIYTTFVMLPLMAGAALELVLLTVVVWWMSPPIAAVITGHIPLLLAVAYASRRALYDPS</sequence>
<name>A0A9D1UPS9_9CORY</name>
<reference evidence="7" key="1">
    <citation type="journal article" date="2021" name="PeerJ">
        <title>Extensive microbial diversity within the chicken gut microbiome revealed by metagenomics and culture.</title>
        <authorList>
            <person name="Gilroy R."/>
            <person name="Ravi A."/>
            <person name="Getino M."/>
            <person name="Pursley I."/>
            <person name="Horton D.L."/>
            <person name="Alikhan N.F."/>
            <person name="Baker D."/>
            <person name="Gharbi K."/>
            <person name="Hall N."/>
            <person name="Watson M."/>
            <person name="Adriaenssens E.M."/>
            <person name="Foster-Nyarko E."/>
            <person name="Jarju S."/>
            <person name="Secka A."/>
            <person name="Antonio M."/>
            <person name="Oren A."/>
            <person name="Chaudhuri R.R."/>
            <person name="La Ragione R."/>
            <person name="Hildebrand F."/>
            <person name="Pallen M.J."/>
        </authorList>
    </citation>
    <scope>NUCLEOTIDE SEQUENCE</scope>
    <source>
        <strain evidence="7">4376</strain>
    </source>
</reference>
<dbReference type="GO" id="GO:0005524">
    <property type="term" value="F:ATP binding"/>
    <property type="evidence" value="ECO:0007669"/>
    <property type="project" value="UniProtKB-KW"/>
</dbReference>
<organism evidence="7 8">
    <name type="scientific">Candidatus Corynebacterium gallistercoris</name>
    <dbReference type="NCBI Taxonomy" id="2838530"/>
    <lineage>
        <taxon>Bacteria</taxon>
        <taxon>Bacillati</taxon>
        <taxon>Actinomycetota</taxon>
        <taxon>Actinomycetes</taxon>
        <taxon>Mycobacteriales</taxon>
        <taxon>Corynebacteriaceae</taxon>
        <taxon>Corynebacterium</taxon>
    </lineage>
</organism>
<evidence type="ECO:0000256" key="1">
    <source>
        <dbReference type="ARBA" id="ARBA00004651"/>
    </source>
</evidence>
<evidence type="ECO:0000256" key="5">
    <source>
        <dbReference type="SAM" id="Phobius"/>
    </source>
</evidence>
<feature type="domain" description="ABC transmembrane type-1" evidence="6">
    <location>
        <begin position="4"/>
        <end position="146"/>
    </location>
</feature>
<comment type="subcellular location">
    <subcellularLocation>
        <location evidence="1">Cell membrane</location>
        <topology evidence="1">Multi-pass membrane protein</topology>
    </subcellularLocation>
</comment>
<keyword evidence="4 5" id="KW-0472">Membrane</keyword>
<keyword evidence="3 5" id="KW-1133">Transmembrane helix</keyword>
<feature type="transmembrane region" description="Helical" evidence="5">
    <location>
        <begin position="89"/>
        <end position="114"/>
    </location>
</feature>
<gene>
    <name evidence="7" type="ORF">H9867_01520</name>
</gene>
<dbReference type="GO" id="GO:0140359">
    <property type="term" value="F:ABC-type transporter activity"/>
    <property type="evidence" value="ECO:0007669"/>
    <property type="project" value="InterPro"/>
</dbReference>
<reference evidence="7" key="2">
    <citation type="submission" date="2021-04" db="EMBL/GenBank/DDBJ databases">
        <authorList>
            <person name="Gilroy R."/>
        </authorList>
    </citation>
    <scope>NUCLEOTIDE SEQUENCE</scope>
    <source>
        <strain evidence="7">4376</strain>
    </source>
</reference>
<evidence type="ECO:0000313" key="7">
    <source>
        <dbReference type="EMBL" id="HIW95158.1"/>
    </source>
</evidence>
<dbReference type="PROSITE" id="PS50929">
    <property type="entry name" value="ABC_TM1F"/>
    <property type="match status" value="1"/>
</dbReference>
<dbReference type="Proteomes" id="UP000824189">
    <property type="component" value="Unassembled WGS sequence"/>
</dbReference>
<comment type="caution">
    <text evidence="7">The sequence shown here is derived from an EMBL/GenBank/DDBJ whole genome shotgun (WGS) entry which is preliminary data.</text>
</comment>
<dbReference type="InterPro" id="IPR011527">
    <property type="entry name" value="ABC1_TM_dom"/>
</dbReference>
<evidence type="ECO:0000256" key="4">
    <source>
        <dbReference type="ARBA" id="ARBA00023136"/>
    </source>
</evidence>
<feature type="transmembrane region" description="Helical" evidence="5">
    <location>
        <begin position="20"/>
        <end position="37"/>
    </location>
</feature>
<proteinExistence type="predicted"/>
<dbReference type="InterPro" id="IPR036640">
    <property type="entry name" value="ABC1_TM_sf"/>
</dbReference>
<evidence type="ECO:0000256" key="3">
    <source>
        <dbReference type="ARBA" id="ARBA00022989"/>
    </source>
</evidence>
<feature type="transmembrane region" description="Helical" evidence="5">
    <location>
        <begin position="120"/>
        <end position="138"/>
    </location>
</feature>
<feature type="non-terminal residue" evidence="7">
    <location>
        <position position="146"/>
    </location>
</feature>
<evidence type="ECO:0000256" key="2">
    <source>
        <dbReference type="ARBA" id="ARBA00022692"/>
    </source>
</evidence>
<evidence type="ECO:0000259" key="6">
    <source>
        <dbReference type="PROSITE" id="PS50929"/>
    </source>
</evidence>
<protein>
    <submittedName>
        <fullName evidence="7">ABC transporter ATP-binding protein</fullName>
    </submittedName>
</protein>
<dbReference type="EMBL" id="DXFZ01000020">
    <property type="protein sequence ID" value="HIW95158.1"/>
    <property type="molecule type" value="Genomic_DNA"/>
</dbReference>